<reference evidence="1" key="1">
    <citation type="submission" date="2024-05" db="EMBL/GenBank/DDBJ databases">
        <title>Planctomycetes of the genus Singulisphaera possess chitinolytic capabilities.</title>
        <authorList>
            <person name="Ivanova A."/>
        </authorList>
    </citation>
    <scope>NUCLEOTIDE SEQUENCE</scope>
    <source>
        <strain evidence="1">Ch08T</strain>
    </source>
</reference>
<dbReference type="Pfam" id="PF07617">
    <property type="entry name" value="DUF1579"/>
    <property type="match status" value="1"/>
</dbReference>
<gene>
    <name evidence="1" type="ORF">V5E97_33120</name>
</gene>
<proteinExistence type="predicted"/>
<accession>A0AAU7CCB2</accession>
<dbReference type="AlphaFoldDB" id="A0AAU7CCB2"/>
<dbReference type="EMBL" id="CP155447">
    <property type="protein sequence ID" value="XBH03112.1"/>
    <property type="molecule type" value="Genomic_DNA"/>
</dbReference>
<dbReference type="RefSeq" id="WP_406695850.1">
    <property type="nucleotide sequence ID" value="NZ_CP155447.1"/>
</dbReference>
<protein>
    <submittedName>
        <fullName evidence="1">DUF1579 domain-containing protein</fullName>
    </submittedName>
</protein>
<organism evidence="1">
    <name type="scientific">Singulisphaera sp. Ch08</name>
    <dbReference type="NCBI Taxonomy" id="3120278"/>
    <lineage>
        <taxon>Bacteria</taxon>
        <taxon>Pseudomonadati</taxon>
        <taxon>Planctomycetota</taxon>
        <taxon>Planctomycetia</taxon>
        <taxon>Isosphaerales</taxon>
        <taxon>Isosphaeraceae</taxon>
        <taxon>Singulisphaera</taxon>
    </lineage>
</organism>
<sequence>MLRNAILGTVICLSAASLSFGQEFPKPGPEHEKLKELEGTWDAVMAMGSEKSKATATYKSICGGMWMESDFQGDLGGFKFQGHGLDGYNQKKKKYVGVWVDSLETAPLHFEGDYDPKTKLMVMTGESIDADGKTQKFKNTTETKDKDHFTFRMYMIKPDGNEQLSFTVEYTRRK</sequence>
<name>A0AAU7CCB2_9BACT</name>
<dbReference type="InterPro" id="IPR011473">
    <property type="entry name" value="DUF1579"/>
</dbReference>
<evidence type="ECO:0000313" key="1">
    <source>
        <dbReference type="EMBL" id="XBH03112.1"/>
    </source>
</evidence>